<evidence type="ECO:0000313" key="2">
    <source>
        <dbReference type="Proteomes" id="UP001153331"/>
    </source>
</evidence>
<proteinExistence type="predicted"/>
<dbReference type="EMBL" id="JAPHNI010000453">
    <property type="protein sequence ID" value="KAJ8110920.1"/>
    <property type="molecule type" value="Genomic_DNA"/>
</dbReference>
<protein>
    <submittedName>
        <fullName evidence="1">Uncharacterized protein</fullName>
    </submittedName>
</protein>
<accession>A0ACC2I6X1</accession>
<name>A0ACC2I6X1_9PLEO</name>
<sequence length="700" mass="79196">MVESTLDDLDILYPGASLLSKVHLAAEARNLHHLLDAYEAFCLSSSNWLAWRSLSNLMELAMQSAHLMPEPKEPNLALQPEDPYKLFLSELSSQDLSYHISDVVVAFLHCTGVFQSQHHIEGNKRSIGLEVADWTTKGPENEQAVVRTHLLQLSRAFLRVLFEGIIDEIMARTNDWPRLTATLGSHTPCEGSLISILLFLDIEIDPALIRIIAQKTGRLMVPPAQRWGFQSRPTSFFKRLRNPPRPVYTLESIKEFQQSDILKVDDGYPTPFMDHDSNDQRKRSSKRSSFSDFRSFVTAFTHGTASSSRGSFDRRSAITTATTNRSSIQTFLSWPSDDIRSGIEQENEWSLKLRLRDIVSDPELEDWSGGRGQHAQFSSEERDLIPLIPERPIARTSTAVVDSVICRRVRLVRKVIELRKSKKLRETMQEEVMREVQQLYNAQHAHIVRLVGSYMIENQLAILTYPRAEWNLEQFLSSVPASFSAEERRVTLQRFFGCLAKVLDFIHSFPIKHKDIKPQNILVRDMRACSVNNAHSFQVYLADFGSSKIYSSVDDTQTEGYTTFTRLYAAQEVLERDSRDLSADIFSLGCVFAEMLASAVDYSENLALRSALFEVRDGGDGACMPYCYVVEEICSWLNSLDIHESNATSRAVRSWIPSMLSDDPVSRPSAHAIAEDPCLTQVCSACDRATPEAFQRAPGL</sequence>
<organism evidence="1 2">
    <name type="scientific">Boeremia exigua</name>
    <dbReference type="NCBI Taxonomy" id="749465"/>
    <lineage>
        <taxon>Eukaryota</taxon>
        <taxon>Fungi</taxon>
        <taxon>Dikarya</taxon>
        <taxon>Ascomycota</taxon>
        <taxon>Pezizomycotina</taxon>
        <taxon>Dothideomycetes</taxon>
        <taxon>Pleosporomycetidae</taxon>
        <taxon>Pleosporales</taxon>
        <taxon>Pleosporineae</taxon>
        <taxon>Didymellaceae</taxon>
        <taxon>Boeremia</taxon>
    </lineage>
</organism>
<dbReference type="Proteomes" id="UP001153331">
    <property type="component" value="Unassembled WGS sequence"/>
</dbReference>
<evidence type="ECO:0000313" key="1">
    <source>
        <dbReference type="EMBL" id="KAJ8110920.1"/>
    </source>
</evidence>
<keyword evidence="2" id="KW-1185">Reference proteome</keyword>
<gene>
    <name evidence="1" type="ORF">OPT61_g6356</name>
</gene>
<reference evidence="1" key="1">
    <citation type="submission" date="2022-11" db="EMBL/GenBank/DDBJ databases">
        <title>Genome Sequence of Boeremia exigua.</title>
        <authorList>
            <person name="Buettner E."/>
        </authorList>
    </citation>
    <scope>NUCLEOTIDE SEQUENCE</scope>
    <source>
        <strain evidence="1">CU02</strain>
    </source>
</reference>
<comment type="caution">
    <text evidence="1">The sequence shown here is derived from an EMBL/GenBank/DDBJ whole genome shotgun (WGS) entry which is preliminary data.</text>
</comment>